<accession>A0A3L7DWT2</accession>
<reference evidence="1 2" key="1">
    <citation type="submission" date="2018-07" db="EMBL/GenBank/DDBJ databases">
        <title>Halioglobus sp. genome submission.</title>
        <authorList>
            <person name="Ye M.-Q."/>
            <person name="Du Z.-J."/>
        </authorList>
    </citation>
    <scope>NUCLEOTIDE SEQUENCE [LARGE SCALE GENOMIC DNA]</scope>
    <source>
        <strain evidence="1 2">U0301</strain>
    </source>
</reference>
<proteinExistence type="predicted"/>
<dbReference type="OrthoDB" id="5729931at2"/>
<protein>
    <submittedName>
        <fullName evidence="1">Uncharacterized protein</fullName>
    </submittedName>
</protein>
<evidence type="ECO:0000313" key="2">
    <source>
        <dbReference type="Proteomes" id="UP000265509"/>
    </source>
</evidence>
<dbReference type="RefSeq" id="WP_117957146.1">
    <property type="nucleotide sequence ID" value="NZ_QRAN01000027.1"/>
</dbReference>
<keyword evidence="2" id="KW-1185">Reference proteome</keyword>
<gene>
    <name evidence="1" type="ORF">DWB85_17550</name>
</gene>
<dbReference type="AlphaFoldDB" id="A0A3L7DWT2"/>
<organism evidence="1 2">
    <name type="scientific">Seongchinamella sediminis</name>
    <dbReference type="NCBI Taxonomy" id="2283635"/>
    <lineage>
        <taxon>Bacteria</taxon>
        <taxon>Pseudomonadati</taxon>
        <taxon>Pseudomonadota</taxon>
        <taxon>Gammaproteobacteria</taxon>
        <taxon>Cellvibrionales</taxon>
        <taxon>Halieaceae</taxon>
        <taxon>Seongchinamella</taxon>
    </lineage>
</organism>
<dbReference type="Proteomes" id="UP000265509">
    <property type="component" value="Unassembled WGS sequence"/>
</dbReference>
<sequence>MIPHLNIALEHRTGLFAHGWLTKLNVPKPYPYPESDNEWQAMAAIGYQWRTAARWNLAIVQSWYRYPWDTDRSSQDYRETTLSLEYSPHLVLDYTYTPDLWGQGKHQHVGAVTGRWSFTPQLLGAGTAGWVTQGGTAGDDYAYLQLSLGYLFGPWSIQLQFHQGFGMNTAYPDAQADREWIAQINWHW</sequence>
<name>A0A3L7DWT2_9GAMM</name>
<evidence type="ECO:0000313" key="1">
    <source>
        <dbReference type="EMBL" id="RLQ20421.1"/>
    </source>
</evidence>
<comment type="caution">
    <text evidence="1">The sequence shown here is derived from an EMBL/GenBank/DDBJ whole genome shotgun (WGS) entry which is preliminary data.</text>
</comment>
<dbReference type="EMBL" id="QRAN01000027">
    <property type="protein sequence ID" value="RLQ20421.1"/>
    <property type="molecule type" value="Genomic_DNA"/>
</dbReference>